<dbReference type="GO" id="GO:0015297">
    <property type="term" value="F:antiporter activity"/>
    <property type="evidence" value="ECO:0007669"/>
    <property type="project" value="InterPro"/>
</dbReference>
<dbReference type="RefSeq" id="WP_179975838.1">
    <property type="nucleotide sequence ID" value="NZ_CP049075.1"/>
</dbReference>
<keyword evidence="2" id="KW-1003">Cell membrane</keyword>
<keyword evidence="4 6" id="KW-1133">Transmembrane helix</keyword>
<feature type="transmembrane region" description="Helical" evidence="6">
    <location>
        <begin position="7"/>
        <end position="28"/>
    </location>
</feature>
<keyword evidence="5 6" id="KW-0472">Membrane</keyword>
<comment type="subcellular location">
    <subcellularLocation>
        <location evidence="1">Cell membrane</location>
        <topology evidence="1">Multi-pass membrane protein</topology>
    </subcellularLocation>
</comment>
<gene>
    <name evidence="7" type="ORF">CINF_0811</name>
</gene>
<dbReference type="PANTHER" id="PTHR43823">
    <property type="entry name" value="SPORULATION PROTEIN YKVU"/>
    <property type="match status" value="1"/>
</dbReference>
<sequence>MKKILKSFIQYASSSMLSLLFMSLYFLVDDIFVGQILGVKALAAAGLIMPFIMIAFSLIDIIAIGSSVQISLHLGKKEVQKASGIFSFSLLFILGFGICFFLLAIAIFESLCLYFIKDYELAKLCIEYARIYIIFYPFVALYFAVDNYLKIAKKPLYAMFLNIIVALINLGLDYLFLVVFGFGLFSAALATCIGMCVGVFMGIAPFFIQNLNLKIGKIFINLALLKNILLNGSSSFLIMISSSIFMIIANAILLDIASPNSVAILSVLVGLEFVFMSLITGMGAGISPLLSYHYGAKNRRSFLALVKLSFLCSAFICLSAFVAVECAPKSIIWLFNSSNEFIKPASHALMIFGFVFLCAWFVDVSDNIFTAIDKPILSLILAIASNCLSIPLVFVLVRFFGQDGVWATMFVAKFIASLVALIFWKKIKINNIFKS</sequence>
<accession>A0A7H9CGW3</accession>
<feature type="transmembrane region" description="Helical" evidence="6">
    <location>
        <begin position="157"/>
        <end position="182"/>
    </location>
</feature>
<dbReference type="InterPro" id="IPR002528">
    <property type="entry name" value="MATE_fam"/>
</dbReference>
<dbReference type="InterPro" id="IPR051327">
    <property type="entry name" value="MATE_MepA_subfamily"/>
</dbReference>
<protein>
    <submittedName>
        <fullName evidence="7">MATE family efflux protein</fullName>
    </submittedName>
</protein>
<dbReference type="PANTHER" id="PTHR43823:SF3">
    <property type="entry name" value="MULTIDRUG EXPORT PROTEIN MEPA"/>
    <property type="match status" value="1"/>
</dbReference>
<evidence type="ECO:0000256" key="2">
    <source>
        <dbReference type="ARBA" id="ARBA00022475"/>
    </source>
</evidence>
<feature type="transmembrane region" description="Helical" evidence="6">
    <location>
        <begin position="264"/>
        <end position="290"/>
    </location>
</feature>
<feature type="transmembrane region" description="Helical" evidence="6">
    <location>
        <begin position="85"/>
        <end position="116"/>
    </location>
</feature>
<name>A0A7H9CGW3_9BACT</name>
<evidence type="ECO:0000256" key="3">
    <source>
        <dbReference type="ARBA" id="ARBA00022692"/>
    </source>
</evidence>
<feature type="transmembrane region" description="Helical" evidence="6">
    <location>
        <begin position="302"/>
        <end position="324"/>
    </location>
</feature>
<dbReference type="AlphaFoldDB" id="A0A7H9CGW3"/>
<evidence type="ECO:0000256" key="1">
    <source>
        <dbReference type="ARBA" id="ARBA00004651"/>
    </source>
</evidence>
<evidence type="ECO:0000256" key="5">
    <source>
        <dbReference type="ARBA" id="ARBA00023136"/>
    </source>
</evidence>
<feature type="transmembrane region" description="Helical" evidence="6">
    <location>
        <begin position="188"/>
        <end position="208"/>
    </location>
</feature>
<feature type="transmembrane region" description="Helical" evidence="6">
    <location>
        <begin position="376"/>
        <end position="399"/>
    </location>
</feature>
<proteinExistence type="predicted"/>
<dbReference type="GO" id="GO:0042910">
    <property type="term" value="F:xenobiotic transmembrane transporter activity"/>
    <property type="evidence" value="ECO:0007669"/>
    <property type="project" value="InterPro"/>
</dbReference>
<dbReference type="Pfam" id="PF01554">
    <property type="entry name" value="MatE"/>
    <property type="match status" value="2"/>
</dbReference>
<feature type="transmembrane region" description="Helical" evidence="6">
    <location>
        <begin position="405"/>
        <end position="424"/>
    </location>
</feature>
<evidence type="ECO:0000313" key="7">
    <source>
        <dbReference type="EMBL" id="QLI05326.1"/>
    </source>
</evidence>
<evidence type="ECO:0000256" key="6">
    <source>
        <dbReference type="SAM" id="Phobius"/>
    </source>
</evidence>
<dbReference type="Proteomes" id="UP000509414">
    <property type="component" value="Chromosome"/>
</dbReference>
<dbReference type="GO" id="GO:0005886">
    <property type="term" value="C:plasma membrane"/>
    <property type="evidence" value="ECO:0007669"/>
    <property type="project" value="UniProtKB-SubCell"/>
</dbReference>
<dbReference type="KEGG" id="cinf:CINF_0811"/>
<feature type="transmembrane region" description="Helical" evidence="6">
    <location>
        <begin position="344"/>
        <end position="364"/>
    </location>
</feature>
<feature type="transmembrane region" description="Helical" evidence="6">
    <location>
        <begin position="40"/>
        <end position="64"/>
    </location>
</feature>
<organism evidence="7 8">
    <name type="scientific">Candidatus Campylobacter infans</name>
    <dbReference type="NCBI Taxonomy" id="2561898"/>
    <lineage>
        <taxon>Bacteria</taxon>
        <taxon>Pseudomonadati</taxon>
        <taxon>Campylobacterota</taxon>
        <taxon>Epsilonproteobacteria</taxon>
        <taxon>Campylobacterales</taxon>
        <taxon>Campylobacteraceae</taxon>
        <taxon>Campylobacter</taxon>
    </lineage>
</organism>
<feature type="transmembrane region" description="Helical" evidence="6">
    <location>
        <begin position="228"/>
        <end position="252"/>
    </location>
</feature>
<keyword evidence="8" id="KW-1185">Reference proteome</keyword>
<dbReference type="EMBL" id="CP049075">
    <property type="protein sequence ID" value="QLI05326.1"/>
    <property type="molecule type" value="Genomic_DNA"/>
</dbReference>
<feature type="transmembrane region" description="Helical" evidence="6">
    <location>
        <begin position="128"/>
        <end position="145"/>
    </location>
</feature>
<evidence type="ECO:0000313" key="8">
    <source>
        <dbReference type="Proteomes" id="UP000509414"/>
    </source>
</evidence>
<evidence type="ECO:0000256" key="4">
    <source>
        <dbReference type="ARBA" id="ARBA00022989"/>
    </source>
</evidence>
<reference evidence="7 8" key="1">
    <citation type="submission" date="2020-02" db="EMBL/GenBank/DDBJ databases">
        <title>Complete genome sequence of the novel Campylobacter species Candidatus Campylobacter infans.</title>
        <authorList>
            <person name="Duim B."/>
            <person name="Zomer A."/>
            <person name="van der Graaf L."/>
            <person name="Wagenaar J."/>
        </authorList>
    </citation>
    <scope>NUCLEOTIDE SEQUENCE [LARGE SCALE GENOMIC DNA]</scope>
    <source>
        <strain evidence="7 8">19S00001</strain>
    </source>
</reference>
<keyword evidence="3 6" id="KW-0812">Transmembrane</keyword>